<comment type="similarity">
    <text evidence="6">Belongs to the PurS family.</text>
</comment>
<evidence type="ECO:0000256" key="4">
    <source>
        <dbReference type="ARBA" id="ARBA00022755"/>
    </source>
</evidence>
<keyword evidence="8" id="KW-1185">Reference proteome</keyword>
<dbReference type="Pfam" id="PF02700">
    <property type="entry name" value="PurS"/>
    <property type="match status" value="1"/>
</dbReference>
<keyword evidence="4 6" id="KW-0658">Purine biosynthesis</keyword>
<evidence type="ECO:0000256" key="1">
    <source>
        <dbReference type="ARBA" id="ARBA00022490"/>
    </source>
</evidence>
<dbReference type="InterPro" id="IPR036604">
    <property type="entry name" value="PurS-like_sf"/>
</dbReference>
<evidence type="ECO:0000256" key="5">
    <source>
        <dbReference type="ARBA" id="ARBA00022840"/>
    </source>
</evidence>
<dbReference type="Gene3D" id="3.30.1280.10">
    <property type="entry name" value="Phosphoribosylformylglycinamidine synthase subunit PurS"/>
    <property type="match status" value="1"/>
</dbReference>
<dbReference type="NCBIfam" id="NF004630">
    <property type="entry name" value="PRK05974.1"/>
    <property type="match status" value="1"/>
</dbReference>
<keyword evidence="3 6" id="KW-0547">Nucleotide-binding</keyword>
<keyword evidence="1 6" id="KW-0963">Cytoplasm</keyword>
<sequence length="85" mass="9773">MAIAKVVVMYKESILDPQGEAVKSALLRLGHDEVKEVRMGKYFEIQLNESENVEAAIEKMCQELLANVTMESYQYEIFTEDEVQK</sequence>
<dbReference type="SUPFAM" id="SSF82697">
    <property type="entry name" value="PurS-like"/>
    <property type="match status" value="1"/>
</dbReference>
<dbReference type="EMBL" id="JBHUMO010000062">
    <property type="protein sequence ID" value="MFD2729854.1"/>
    <property type="molecule type" value="Genomic_DNA"/>
</dbReference>
<dbReference type="InterPro" id="IPR003850">
    <property type="entry name" value="PurS"/>
</dbReference>
<comment type="subunit">
    <text evidence="6">Part of the FGAM synthase complex composed of 1 PurL, 1 PurQ and 2 PurS subunits.</text>
</comment>
<dbReference type="Proteomes" id="UP001597427">
    <property type="component" value="Unassembled WGS sequence"/>
</dbReference>
<comment type="function">
    <text evidence="6">Part of the phosphoribosylformylglycinamidine synthase complex involved in the purines biosynthetic pathway. Catalyzes the ATP-dependent conversion of formylglycinamide ribonucleotide (FGAR) and glutamine to yield formylglycinamidine ribonucleotide (FGAM) and glutamate. The FGAM synthase complex is composed of three subunits. PurQ produces an ammonia molecule by converting glutamine to glutamate. PurL transfers the ammonia molecule to FGAR to form FGAM in an ATP-dependent manner. PurS interacts with PurQ and PurL and is thought to assist in the transfer of the ammonia molecule from PurQ to PurL.</text>
</comment>
<dbReference type="HAMAP" id="MF_01926">
    <property type="entry name" value="PurS"/>
    <property type="match status" value="1"/>
</dbReference>
<dbReference type="RefSeq" id="WP_379982596.1">
    <property type="nucleotide sequence ID" value="NZ_JBHUMO010000062.1"/>
</dbReference>
<evidence type="ECO:0000313" key="7">
    <source>
        <dbReference type="EMBL" id="MFD2729854.1"/>
    </source>
</evidence>
<protein>
    <recommendedName>
        <fullName evidence="6">Phosphoribosylformylglycinamidine synthase subunit PurS</fullName>
        <shortName evidence="6">FGAM synthase</shortName>
        <ecNumber evidence="6">6.3.5.3</ecNumber>
    </recommendedName>
    <alternativeName>
        <fullName evidence="6">Formylglycinamide ribonucleotide amidotransferase subunit III</fullName>
        <shortName evidence="6">FGAR amidotransferase III</shortName>
        <shortName evidence="6">FGAR-AT III</shortName>
    </alternativeName>
    <alternativeName>
        <fullName evidence="6">Phosphoribosylformylglycinamidine synthase subunit III</fullName>
    </alternativeName>
</protein>
<proteinExistence type="inferred from homology"/>
<gene>
    <name evidence="6 7" type="primary">purS</name>
    <name evidence="7" type="ORF">ACFSR0_10645</name>
</gene>
<comment type="catalytic activity">
    <reaction evidence="6">
        <text>N(2)-formyl-N(1)-(5-phospho-beta-D-ribosyl)glycinamide + L-glutamine + ATP + H2O = 2-formamido-N(1)-(5-O-phospho-beta-D-ribosyl)acetamidine + L-glutamate + ADP + phosphate + H(+)</text>
        <dbReference type="Rhea" id="RHEA:17129"/>
        <dbReference type="ChEBI" id="CHEBI:15377"/>
        <dbReference type="ChEBI" id="CHEBI:15378"/>
        <dbReference type="ChEBI" id="CHEBI:29985"/>
        <dbReference type="ChEBI" id="CHEBI:30616"/>
        <dbReference type="ChEBI" id="CHEBI:43474"/>
        <dbReference type="ChEBI" id="CHEBI:58359"/>
        <dbReference type="ChEBI" id="CHEBI:147286"/>
        <dbReference type="ChEBI" id="CHEBI:147287"/>
        <dbReference type="ChEBI" id="CHEBI:456216"/>
        <dbReference type="EC" id="6.3.5.3"/>
    </reaction>
</comment>
<reference evidence="8" key="1">
    <citation type="journal article" date="2019" name="Int. J. Syst. Evol. Microbiol.">
        <title>The Global Catalogue of Microorganisms (GCM) 10K type strain sequencing project: providing services to taxonomists for standard genome sequencing and annotation.</title>
        <authorList>
            <consortium name="The Broad Institute Genomics Platform"/>
            <consortium name="The Broad Institute Genome Sequencing Center for Infectious Disease"/>
            <person name="Wu L."/>
            <person name="Ma J."/>
        </authorList>
    </citation>
    <scope>NUCLEOTIDE SEQUENCE [LARGE SCALE GENOMIC DNA]</scope>
    <source>
        <strain evidence="8">TISTR 932</strain>
    </source>
</reference>
<accession>A0ABW5TM27</accession>
<evidence type="ECO:0000256" key="3">
    <source>
        <dbReference type="ARBA" id="ARBA00022741"/>
    </source>
</evidence>
<name>A0ABW5TM27_9ENTE</name>
<keyword evidence="2 6" id="KW-0436">Ligase</keyword>
<comment type="subcellular location">
    <subcellularLocation>
        <location evidence="6">Cytoplasm</location>
    </subcellularLocation>
</comment>
<evidence type="ECO:0000313" key="8">
    <source>
        <dbReference type="Proteomes" id="UP001597427"/>
    </source>
</evidence>
<comment type="pathway">
    <text evidence="6">Purine metabolism; IMP biosynthesis via de novo pathway; 5-amino-1-(5-phospho-D-ribosyl)imidazole from N(2)-formyl-N(1)-(5-phospho-D-ribosyl)glycinamide: step 1/2.</text>
</comment>
<organism evidence="7 8">
    <name type="scientific">Enterococcus camelliae</name>
    <dbReference type="NCBI Taxonomy" id="453959"/>
    <lineage>
        <taxon>Bacteria</taxon>
        <taxon>Bacillati</taxon>
        <taxon>Bacillota</taxon>
        <taxon>Bacilli</taxon>
        <taxon>Lactobacillales</taxon>
        <taxon>Enterococcaceae</taxon>
        <taxon>Enterococcus</taxon>
    </lineage>
</organism>
<keyword evidence="5 6" id="KW-0067">ATP-binding</keyword>
<dbReference type="PANTHER" id="PTHR34696:SF1">
    <property type="entry name" value="PHOSPHORIBOSYLFORMYLGLYCINAMIDINE SYNTHASE SUBUNIT PURS"/>
    <property type="match status" value="1"/>
</dbReference>
<evidence type="ECO:0000256" key="6">
    <source>
        <dbReference type="HAMAP-Rule" id="MF_01926"/>
    </source>
</evidence>
<comment type="caution">
    <text evidence="7">The sequence shown here is derived from an EMBL/GenBank/DDBJ whole genome shotgun (WGS) entry which is preliminary data.</text>
</comment>
<evidence type="ECO:0000256" key="2">
    <source>
        <dbReference type="ARBA" id="ARBA00022598"/>
    </source>
</evidence>
<dbReference type="EC" id="6.3.5.3" evidence="6"/>
<dbReference type="PANTHER" id="PTHR34696">
    <property type="entry name" value="PHOSPHORIBOSYLFORMYLGLYCINAMIDINE SYNTHASE SUBUNIT PURS"/>
    <property type="match status" value="1"/>
</dbReference>
<dbReference type="NCBIfam" id="TIGR00302">
    <property type="entry name" value="phosphoribosylformylglycinamidine synthase subunit PurS"/>
    <property type="match status" value="1"/>
</dbReference>
<dbReference type="GO" id="GO:0004642">
    <property type="term" value="F:phosphoribosylformylglycinamidine synthase activity"/>
    <property type="evidence" value="ECO:0007669"/>
    <property type="project" value="UniProtKB-EC"/>
</dbReference>